<dbReference type="OrthoDB" id="5123702at2"/>
<dbReference type="STRING" id="33888.A6122_2647"/>
<keyword evidence="2" id="KW-1185">Reference proteome</keyword>
<protein>
    <submittedName>
        <fullName evidence="1">Uncharacterized protein</fullName>
    </submittedName>
</protein>
<evidence type="ECO:0000313" key="1">
    <source>
        <dbReference type="EMBL" id="AND17760.1"/>
    </source>
</evidence>
<dbReference type="RefSeq" id="WP_068256027.1">
    <property type="nucleotide sequence ID" value="NZ_CP015515.1"/>
</dbReference>
<dbReference type="Proteomes" id="UP000077071">
    <property type="component" value="Chromosome"/>
</dbReference>
<accession>A0A160KUZ8</accession>
<dbReference type="PATRIC" id="fig|33888.3.peg.2967"/>
<sequence>MASPLSGFFGDHADPAEELVAIFGEGTSSTSAAVASAVEWGRRLLAERGIEPRKQVTAIHAFRQAEPRLSLKPATYLAKLVAA</sequence>
<dbReference type="KEGG" id="rtn:A6122_2647"/>
<organism evidence="1 2">
    <name type="scientific">Rathayibacter tritici</name>
    <dbReference type="NCBI Taxonomy" id="33888"/>
    <lineage>
        <taxon>Bacteria</taxon>
        <taxon>Bacillati</taxon>
        <taxon>Actinomycetota</taxon>
        <taxon>Actinomycetes</taxon>
        <taxon>Micrococcales</taxon>
        <taxon>Microbacteriaceae</taxon>
        <taxon>Rathayibacter</taxon>
    </lineage>
</organism>
<proteinExistence type="predicted"/>
<dbReference type="AlphaFoldDB" id="A0A160KUZ8"/>
<gene>
    <name evidence="1" type="ORF">A6122_2647</name>
</gene>
<dbReference type="EMBL" id="CP015515">
    <property type="protein sequence ID" value="AND17760.1"/>
    <property type="molecule type" value="Genomic_DNA"/>
</dbReference>
<reference evidence="1 2" key="1">
    <citation type="submission" date="2016-05" db="EMBL/GenBank/DDBJ databases">
        <title>Complete genome sequence of Rathayibacter tritici NCPPB 1953.</title>
        <authorList>
            <person name="Park J."/>
            <person name="Lee H.-H."/>
            <person name="Lee S.-W."/>
            <person name="Seo Y.-S."/>
        </authorList>
    </citation>
    <scope>NUCLEOTIDE SEQUENCE [LARGE SCALE GENOMIC DNA]</scope>
    <source>
        <strain evidence="1 2">NCPPB 1953</strain>
    </source>
</reference>
<name>A0A160KUZ8_9MICO</name>
<evidence type="ECO:0000313" key="2">
    <source>
        <dbReference type="Proteomes" id="UP000077071"/>
    </source>
</evidence>